<proteinExistence type="inferred from homology"/>
<dbReference type="UniPathway" id="UPA00223">
    <property type="reaction ID" value="UER00717"/>
</dbReference>
<dbReference type="Gene3D" id="1.10.230.10">
    <property type="entry name" value="Cytochrome P450-Terp, domain 2"/>
    <property type="match status" value="1"/>
</dbReference>
<dbReference type="AlphaFoldDB" id="A0A1I1NVW7"/>
<comment type="similarity">
    <text evidence="2">Belongs to the citrate synthase family.</text>
</comment>
<evidence type="ECO:0000313" key="5">
    <source>
        <dbReference type="EMBL" id="SFD01482.1"/>
    </source>
</evidence>
<evidence type="ECO:0000256" key="3">
    <source>
        <dbReference type="ARBA" id="ARBA00012972"/>
    </source>
</evidence>
<gene>
    <name evidence="5" type="ORF">SAMN05421762_3170</name>
</gene>
<accession>A0A1I1NVW7</accession>
<dbReference type="InterPro" id="IPR016143">
    <property type="entry name" value="Citrate_synth-like_sm_a-sub"/>
</dbReference>
<dbReference type="GO" id="GO:0005829">
    <property type="term" value="C:cytosol"/>
    <property type="evidence" value="ECO:0007669"/>
    <property type="project" value="TreeGrafter"/>
</dbReference>
<comment type="pathway">
    <text evidence="1">Carbohydrate metabolism; tricarboxylic acid cycle; isocitrate from oxaloacetate: step 1/2.</text>
</comment>
<evidence type="ECO:0000313" key="6">
    <source>
        <dbReference type="Proteomes" id="UP000231644"/>
    </source>
</evidence>
<dbReference type="EC" id="2.3.3.16" evidence="3"/>
<dbReference type="GO" id="GO:0006099">
    <property type="term" value="P:tricarboxylic acid cycle"/>
    <property type="evidence" value="ECO:0007669"/>
    <property type="project" value="UniProtKB-UniPathway"/>
</dbReference>
<dbReference type="InterPro" id="IPR016142">
    <property type="entry name" value="Citrate_synth-like_lrg_a-sub"/>
</dbReference>
<evidence type="ECO:0000256" key="4">
    <source>
        <dbReference type="ARBA" id="ARBA00022679"/>
    </source>
</evidence>
<dbReference type="Gene3D" id="1.10.580.10">
    <property type="entry name" value="Citrate Synthase, domain 1"/>
    <property type="match status" value="1"/>
</dbReference>
<sequence>MPKRKDKLTSNIGWSISDQINVHGLDLPSEILGHVNLGDMAFMQVTGRRPDPAESVVFNAIAVTLVEHGITPSALVARLTYMGAPESLQAAVAAGLCGLGTVFVGSMEGASRMLYAALPRDQAGQGADLGAIADDVVSDHVAAGRIVPGLGHPVHKPVDPRTPRLFQIAAENGKSGDYVRLMQLIQEKAEAQSGRQLPINATGAIGAICCEFGFPQEIIRGFGVMARAIGLVGHILEETRDPMAYEIWQRTEEEILASSGPDRG</sequence>
<dbReference type="OrthoDB" id="9759263at2"/>
<dbReference type="NCBIfam" id="NF004868">
    <property type="entry name" value="PRK06224.1-5"/>
    <property type="match status" value="1"/>
</dbReference>
<keyword evidence="6" id="KW-1185">Reference proteome</keyword>
<evidence type="ECO:0000256" key="1">
    <source>
        <dbReference type="ARBA" id="ARBA00004751"/>
    </source>
</evidence>
<dbReference type="PANTHER" id="PTHR11739">
    <property type="entry name" value="CITRATE SYNTHASE"/>
    <property type="match status" value="1"/>
</dbReference>
<dbReference type="InterPro" id="IPR036969">
    <property type="entry name" value="Citrate_synthase_sf"/>
</dbReference>
<dbReference type="EMBL" id="FOLX01000001">
    <property type="protein sequence ID" value="SFD01482.1"/>
    <property type="molecule type" value="Genomic_DNA"/>
</dbReference>
<organism evidence="5 6">
    <name type="scientific">Pseudooceanicola nitratireducens</name>
    <dbReference type="NCBI Taxonomy" id="517719"/>
    <lineage>
        <taxon>Bacteria</taxon>
        <taxon>Pseudomonadati</taxon>
        <taxon>Pseudomonadota</taxon>
        <taxon>Alphaproteobacteria</taxon>
        <taxon>Rhodobacterales</taxon>
        <taxon>Paracoccaceae</taxon>
        <taxon>Pseudooceanicola</taxon>
    </lineage>
</organism>
<dbReference type="GO" id="GO:0036440">
    <property type="term" value="F:citrate synthase activity"/>
    <property type="evidence" value="ECO:0007669"/>
    <property type="project" value="UniProtKB-EC"/>
</dbReference>
<dbReference type="Pfam" id="PF00285">
    <property type="entry name" value="Citrate_synt"/>
    <property type="match status" value="1"/>
</dbReference>
<dbReference type="PANTHER" id="PTHR11739:SF4">
    <property type="entry name" value="CITRATE SYNTHASE, PEROXISOMAL"/>
    <property type="match status" value="1"/>
</dbReference>
<dbReference type="SUPFAM" id="SSF48256">
    <property type="entry name" value="Citrate synthase"/>
    <property type="match status" value="1"/>
</dbReference>
<dbReference type="STRING" id="517719.SAMN05421762_3170"/>
<dbReference type="CDD" id="cd06100">
    <property type="entry name" value="CCL_ACL-C"/>
    <property type="match status" value="1"/>
</dbReference>
<protein>
    <recommendedName>
        <fullName evidence="3">citrate synthase (unknown stereospecificity)</fullName>
        <ecNumber evidence="3">2.3.3.16</ecNumber>
    </recommendedName>
</protein>
<evidence type="ECO:0000256" key="2">
    <source>
        <dbReference type="ARBA" id="ARBA00010566"/>
    </source>
</evidence>
<dbReference type="RefSeq" id="WP_093445927.1">
    <property type="nucleotide sequence ID" value="NZ_FNZG01000001.1"/>
</dbReference>
<reference evidence="5 6" key="1">
    <citation type="submission" date="2016-10" db="EMBL/GenBank/DDBJ databases">
        <authorList>
            <person name="de Groot N.N."/>
        </authorList>
    </citation>
    <scope>NUCLEOTIDE SEQUENCE [LARGE SCALE GENOMIC DNA]</scope>
    <source>
        <strain evidence="5 6">DSM 29619</strain>
    </source>
</reference>
<dbReference type="Proteomes" id="UP000231644">
    <property type="component" value="Unassembled WGS sequence"/>
</dbReference>
<dbReference type="InterPro" id="IPR002020">
    <property type="entry name" value="Citrate_synthase"/>
</dbReference>
<dbReference type="GO" id="GO:0005975">
    <property type="term" value="P:carbohydrate metabolic process"/>
    <property type="evidence" value="ECO:0007669"/>
    <property type="project" value="TreeGrafter"/>
</dbReference>
<keyword evidence="4" id="KW-0808">Transferase</keyword>
<name>A0A1I1NVW7_9RHOB</name>